<dbReference type="Proteomes" id="UP001469553">
    <property type="component" value="Unassembled WGS sequence"/>
</dbReference>
<feature type="signal peptide" evidence="1">
    <location>
        <begin position="1"/>
        <end position="16"/>
    </location>
</feature>
<evidence type="ECO:0000256" key="1">
    <source>
        <dbReference type="SAM" id="SignalP"/>
    </source>
</evidence>
<gene>
    <name evidence="2" type="ORF">AMECASPLE_028112</name>
</gene>
<evidence type="ECO:0000313" key="2">
    <source>
        <dbReference type="EMBL" id="MEQ2312171.1"/>
    </source>
</evidence>
<organism evidence="2 3">
    <name type="scientific">Ameca splendens</name>
    <dbReference type="NCBI Taxonomy" id="208324"/>
    <lineage>
        <taxon>Eukaryota</taxon>
        <taxon>Metazoa</taxon>
        <taxon>Chordata</taxon>
        <taxon>Craniata</taxon>
        <taxon>Vertebrata</taxon>
        <taxon>Euteleostomi</taxon>
        <taxon>Actinopterygii</taxon>
        <taxon>Neopterygii</taxon>
        <taxon>Teleostei</taxon>
        <taxon>Neoteleostei</taxon>
        <taxon>Acanthomorphata</taxon>
        <taxon>Ovalentaria</taxon>
        <taxon>Atherinomorphae</taxon>
        <taxon>Cyprinodontiformes</taxon>
        <taxon>Goodeidae</taxon>
        <taxon>Ameca</taxon>
    </lineage>
</organism>
<accession>A0ABV1A1R2</accession>
<reference evidence="2 3" key="1">
    <citation type="submission" date="2021-06" db="EMBL/GenBank/DDBJ databases">
        <authorList>
            <person name="Palmer J.M."/>
        </authorList>
    </citation>
    <scope>NUCLEOTIDE SEQUENCE [LARGE SCALE GENOMIC DNA]</scope>
    <source>
        <strain evidence="2 3">AS_MEX2019</strain>
        <tissue evidence="2">Muscle</tissue>
    </source>
</reference>
<keyword evidence="3" id="KW-1185">Reference proteome</keyword>
<proteinExistence type="predicted"/>
<protein>
    <recommendedName>
        <fullName evidence="4">Secreted protein</fullName>
    </recommendedName>
</protein>
<keyword evidence="1" id="KW-0732">Signal</keyword>
<comment type="caution">
    <text evidence="2">The sequence shown here is derived from an EMBL/GenBank/DDBJ whole genome shotgun (WGS) entry which is preliminary data.</text>
</comment>
<dbReference type="EMBL" id="JAHRIP010078294">
    <property type="protein sequence ID" value="MEQ2312171.1"/>
    <property type="molecule type" value="Genomic_DNA"/>
</dbReference>
<evidence type="ECO:0000313" key="3">
    <source>
        <dbReference type="Proteomes" id="UP001469553"/>
    </source>
</evidence>
<sequence>MFFFLALPKLTRHVLCASQPSCWCSGQSHIPSADLSMTDLSQKSIQGYPLQLHSRRLKSPSAPFTTRTPQLCLHTPEQRCITLNIEAFLVPVRDFHTEIWHQPMLCTETHSFVLRTRQQECCAEQNTCGEQPPPQHRGLCSGKLKLVKLCGNRAPSQAPHGSLNHGVLSYFSPPLPHYTRFSFVLYSDVDEQSKVPFVFSD</sequence>
<feature type="chain" id="PRO_5047182581" description="Secreted protein" evidence="1">
    <location>
        <begin position="17"/>
        <end position="201"/>
    </location>
</feature>
<evidence type="ECO:0008006" key="4">
    <source>
        <dbReference type="Google" id="ProtNLM"/>
    </source>
</evidence>
<name>A0ABV1A1R2_9TELE</name>